<keyword evidence="2" id="KW-1185">Reference proteome</keyword>
<dbReference type="Proteomes" id="UP000320055">
    <property type="component" value="Unassembled WGS sequence"/>
</dbReference>
<reference evidence="1 2" key="1">
    <citation type="submission" date="2019-01" db="EMBL/GenBank/DDBJ databases">
        <authorList>
            <person name="Brito A."/>
        </authorList>
    </citation>
    <scope>NUCLEOTIDE SEQUENCE [LARGE SCALE GENOMIC DNA]</scope>
    <source>
        <strain evidence="1">1</strain>
    </source>
</reference>
<dbReference type="PANTHER" id="PTHR34817">
    <property type="entry name" value="NUCLEOTIDYLTRANSFERASE"/>
    <property type="match status" value="1"/>
</dbReference>
<protein>
    <recommendedName>
        <fullName evidence="3">Nucleotidyltransferase</fullName>
    </recommendedName>
</protein>
<evidence type="ECO:0000313" key="1">
    <source>
        <dbReference type="EMBL" id="VEP12379.1"/>
    </source>
</evidence>
<dbReference type="PANTHER" id="PTHR34817:SF1">
    <property type="entry name" value="NUCLEOTIDYLTRANSFERASE"/>
    <property type="match status" value="1"/>
</dbReference>
<dbReference type="Pfam" id="PF10127">
    <property type="entry name" value="RlaP"/>
    <property type="match status" value="1"/>
</dbReference>
<dbReference type="EMBL" id="CAACVJ010000053">
    <property type="protein sequence ID" value="VEP12379.1"/>
    <property type="molecule type" value="Genomic_DNA"/>
</dbReference>
<dbReference type="InterPro" id="IPR018775">
    <property type="entry name" value="RlaP"/>
</dbReference>
<sequence length="212" mass="24537">MHILPIEEIVGLDALQETIELSEIRENIEIDLVTHDLKKFCSLLLKRNGYVLEQLYSSLIVYSTPEHQELKAIAVNCLTRFHSYHYSGFAKNQWQLLSKSTAPQAKPLLYLYRVLLTGIYLMKTGTIEANLVSLNQEFQLPYIPELIDLKIQGAEKSTLKDIDLDFHFQEYQRLQNELEVASQNSHLPDEPSAKEDLNQFLVRLRKSRISYG</sequence>
<organism evidence="1 2">
    <name type="scientific">Hyella patelloides LEGE 07179</name>
    <dbReference type="NCBI Taxonomy" id="945734"/>
    <lineage>
        <taxon>Bacteria</taxon>
        <taxon>Bacillati</taxon>
        <taxon>Cyanobacteriota</taxon>
        <taxon>Cyanophyceae</taxon>
        <taxon>Pleurocapsales</taxon>
        <taxon>Hyellaceae</taxon>
        <taxon>Hyella</taxon>
    </lineage>
</organism>
<name>A0A563VLR8_9CYAN</name>
<evidence type="ECO:0000313" key="2">
    <source>
        <dbReference type="Proteomes" id="UP000320055"/>
    </source>
</evidence>
<gene>
    <name evidence="1" type="ORF">H1P_1460014</name>
</gene>
<dbReference type="AlphaFoldDB" id="A0A563VLR8"/>
<evidence type="ECO:0008006" key="3">
    <source>
        <dbReference type="Google" id="ProtNLM"/>
    </source>
</evidence>
<proteinExistence type="predicted"/>
<accession>A0A563VLR8</accession>